<reference evidence="6" key="1">
    <citation type="submission" date="2020-06" db="EMBL/GenBank/DDBJ databases">
        <title>WGS assembly of Ceratodon purpureus strain R40.</title>
        <authorList>
            <person name="Carey S.B."/>
            <person name="Jenkins J."/>
            <person name="Shu S."/>
            <person name="Lovell J.T."/>
            <person name="Sreedasyam A."/>
            <person name="Maumus F."/>
            <person name="Tiley G.P."/>
            <person name="Fernandez-Pozo N."/>
            <person name="Barry K."/>
            <person name="Chen C."/>
            <person name="Wang M."/>
            <person name="Lipzen A."/>
            <person name="Daum C."/>
            <person name="Saski C.A."/>
            <person name="Payton A.C."/>
            <person name="Mcbreen J.C."/>
            <person name="Conrad R.E."/>
            <person name="Kollar L.M."/>
            <person name="Olsson S."/>
            <person name="Huttunen S."/>
            <person name="Landis J.B."/>
            <person name="Wickett N.J."/>
            <person name="Johnson M.G."/>
            <person name="Rensing S.A."/>
            <person name="Grimwood J."/>
            <person name="Schmutz J."/>
            <person name="Mcdaniel S.F."/>
        </authorList>
    </citation>
    <scope>NUCLEOTIDE SEQUENCE</scope>
    <source>
        <strain evidence="6">R40</strain>
    </source>
</reference>
<dbReference type="GO" id="GO:0003677">
    <property type="term" value="F:DNA binding"/>
    <property type="evidence" value="ECO:0007669"/>
    <property type="project" value="UniProtKB-KW"/>
</dbReference>
<dbReference type="InterPro" id="IPR003340">
    <property type="entry name" value="B3_DNA-bd"/>
</dbReference>
<evidence type="ECO:0000256" key="1">
    <source>
        <dbReference type="ARBA" id="ARBA00023015"/>
    </source>
</evidence>
<dbReference type="AlphaFoldDB" id="A0A8T0IWL8"/>
<dbReference type="Gene3D" id="2.40.330.10">
    <property type="entry name" value="DNA-binding pseudobarrel domain"/>
    <property type="match status" value="2"/>
</dbReference>
<dbReference type="Proteomes" id="UP000822688">
    <property type="component" value="Chromosome 2"/>
</dbReference>
<gene>
    <name evidence="6" type="ORF">KC19_2G216600</name>
</gene>
<keyword evidence="1" id="KW-0805">Transcription regulation</keyword>
<dbReference type="PANTHER" id="PTHR31920">
    <property type="entry name" value="B3 DOMAIN-CONTAINING"/>
    <property type="match status" value="1"/>
</dbReference>
<dbReference type="Pfam" id="PF02362">
    <property type="entry name" value="B3"/>
    <property type="match status" value="2"/>
</dbReference>
<keyword evidence="2" id="KW-0238">DNA-binding</keyword>
<sequence>MEVEVEKLYEERLHNLQGSVYFEKTLRASHLPALSANPRMTLPALFVQQHCDKIRESVELRVEETGRTWTVQLAVHHPRSITQVLFYGRGWSDFATTNGVVEGDRLIFVLRAVSSFGVYIFQNGVKTAAPDEHALSEGWRAIETSQTSAVKSRGTWKFEDTTGEKIGNSIPTMSDMLAKKKIPVSEDKVADSASEVWIKMPLDGPRNSPSFFEQGDSRFKSNNSMDIGADPQVAISDDQKLKMSLERSGGVWNSIRKENHDRAYVQRHTAPQKKLRVLLPSFLKLLTVDNYLHYLEFPCHFTRTWGNELQTHIKLQGIYEGSAERIVACSWINDKQRLFLTDGWREFQAENDLEAGLVLGFTLTGNSFFVVRGFHL</sequence>
<protein>
    <recommendedName>
        <fullName evidence="5">TF-B3 domain-containing protein</fullName>
    </recommendedName>
</protein>
<evidence type="ECO:0000256" key="4">
    <source>
        <dbReference type="ARBA" id="ARBA00023242"/>
    </source>
</evidence>
<dbReference type="SUPFAM" id="SSF101936">
    <property type="entry name" value="DNA-binding pseudobarrel domain"/>
    <property type="match status" value="2"/>
</dbReference>
<proteinExistence type="predicted"/>
<keyword evidence="4" id="KW-0539">Nucleus</keyword>
<dbReference type="InterPro" id="IPR015300">
    <property type="entry name" value="DNA-bd_pseudobarrel_sf"/>
</dbReference>
<evidence type="ECO:0000313" key="7">
    <source>
        <dbReference type="Proteomes" id="UP000822688"/>
    </source>
</evidence>
<dbReference type="PANTHER" id="PTHR31920:SF135">
    <property type="entry name" value="B3 DOMAIN-CONTAINING PROTEIN OS03G0621600-RELATED"/>
    <property type="match status" value="1"/>
</dbReference>
<keyword evidence="3" id="KW-0804">Transcription</keyword>
<evidence type="ECO:0000256" key="3">
    <source>
        <dbReference type="ARBA" id="ARBA00023163"/>
    </source>
</evidence>
<dbReference type="SMART" id="SM01019">
    <property type="entry name" value="B3"/>
    <property type="match status" value="2"/>
</dbReference>
<feature type="domain" description="TF-B3" evidence="5">
    <location>
        <begin position="280"/>
        <end position="376"/>
    </location>
</feature>
<organism evidence="6 7">
    <name type="scientific">Ceratodon purpureus</name>
    <name type="common">Fire moss</name>
    <name type="synonym">Dicranum purpureum</name>
    <dbReference type="NCBI Taxonomy" id="3225"/>
    <lineage>
        <taxon>Eukaryota</taxon>
        <taxon>Viridiplantae</taxon>
        <taxon>Streptophyta</taxon>
        <taxon>Embryophyta</taxon>
        <taxon>Bryophyta</taxon>
        <taxon>Bryophytina</taxon>
        <taxon>Bryopsida</taxon>
        <taxon>Dicranidae</taxon>
        <taxon>Pseudoditrichales</taxon>
        <taxon>Ditrichaceae</taxon>
        <taxon>Ceratodon</taxon>
    </lineage>
</organism>
<dbReference type="EMBL" id="CM026422">
    <property type="protein sequence ID" value="KAG0588110.1"/>
    <property type="molecule type" value="Genomic_DNA"/>
</dbReference>
<evidence type="ECO:0000259" key="5">
    <source>
        <dbReference type="PROSITE" id="PS50863"/>
    </source>
</evidence>
<comment type="caution">
    <text evidence="6">The sequence shown here is derived from an EMBL/GenBank/DDBJ whole genome shotgun (WGS) entry which is preliminary data.</text>
</comment>
<keyword evidence="7" id="KW-1185">Reference proteome</keyword>
<dbReference type="CDD" id="cd10017">
    <property type="entry name" value="B3_DNA"/>
    <property type="match status" value="2"/>
</dbReference>
<evidence type="ECO:0000256" key="2">
    <source>
        <dbReference type="ARBA" id="ARBA00023125"/>
    </source>
</evidence>
<dbReference type="PROSITE" id="PS50863">
    <property type="entry name" value="B3"/>
    <property type="match status" value="2"/>
</dbReference>
<dbReference type="InterPro" id="IPR050655">
    <property type="entry name" value="Plant_B3_domain"/>
</dbReference>
<name>A0A8T0IWL8_CERPU</name>
<accession>A0A8T0IWL8</accession>
<evidence type="ECO:0000313" key="6">
    <source>
        <dbReference type="EMBL" id="KAG0588110.1"/>
    </source>
</evidence>
<feature type="domain" description="TF-B3" evidence="5">
    <location>
        <begin position="25"/>
        <end position="124"/>
    </location>
</feature>